<dbReference type="InterPro" id="IPR027417">
    <property type="entry name" value="P-loop_NTPase"/>
</dbReference>
<evidence type="ECO:0000256" key="1">
    <source>
        <dbReference type="ARBA" id="ARBA00004123"/>
    </source>
</evidence>
<dbReference type="GO" id="GO:0003677">
    <property type="term" value="F:DNA binding"/>
    <property type="evidence" value="ECO:0007669"/>
    <property type="project" value="UniProtKB-KW"/>
</dbReference>
<evidence type="ECO:0000313" key="13">
    <source>
        <dbReference type="EMBL" id="NXF20459.1"/>
    </source>
</evidence>
<name>A0A7K8RRM7_9PASS</name>
<evidence type="ECO:0000256" key="7">
    <source>
        <dbReference type="ARBA" id="ARBA00023125"/>
    </source>
</evidence>
<dbReference type="SUPFAM" id="SSF52540">
    <property type="entry name" value="P-loop containing nucleoside triphosphate hydrolases"/>
    <property type="match status" value="1"/>
</dbReference>
<dbReference type="AlphaFoldDB" id="A0A7K8RRM7"/>
<dbReference type="EMBL" id="VWYZ01000121">
    <property type="protein sequence ID" value="NXF20459.1"/>
    <property type="molecule type" value="Genomic_DNA"/>
</dbReference>
<evidence type="ECO:0000313" key="14">
    <source>
        <dbReference type="Proteomes" id="UP000574210"/>
    </source>
</evidence>
<feature type="region of interest" description="Disordered" evidence="12">
    <location>
        <begin position="459"/>
        <end position="487"/>
    </location>
</feature>
<dbReference type="GO" id="GO:2000042">
    <property type="term" value="P:negative regulation of double-strand break repair via homologous recombination"/>
    <property type="evidence" value="ECO:0007669"/>
    <property type="project" value="InterPro"/>
</dbReference>
<keyword evidence="9" id="KW-0539">Nucleus</keyword>
<dbReference type="Gene3D" id="1.10.486.10">
    <property type="entry name" value="PCRA, domain 4"/>
    <property type="match status" value="1"/>
</dbReference>
<dbReference type="PANTHER" id="PTHR32121">
    <property type="entry name" value="PCNA-INTERACTING PARTNER"/>
    <property type="match status" value="1"/>
</dbReference>
<protein>
    <recommendedName>
        <fullName evidence="4">PCNA-interacting partner</fullName>
    </recommendedName>
    <alternativeName>
        <fullName evidence="10">PARP-1 binding protein</fullName>
    </alternativeName>
    <alternativeName>
        <fullName evidence="11">PARP1-binding protein</fullName>
    </alternativeName>
</protein>
<evidence type="ECO:0000256" key="9">
    <source>
        <dbReference type="ARBA" id="ARBA00023242"/>
    </source>
</evidence>
<evidence type="ECO:0000256" key="10">
    <source>
        <dbReference type="ARBA" id="ARBA00031632"/>
    </source>
</evidence>
<evidence type="ECO:0000256" key="2">
    <source>
        <dbReference type="ARBA" id="ARBA00004496"/>
    </source>
</evidence>
<evidence type="ECO:0000256" key="4">
    <source>
        <dbReference type="ARBA" id="ARBA00014320"/>
    </source>
</evidence>
<evidence type="ECO:0000256" key="11">
    <source>
        <dbReference type="ARBA" id="ARBA00032731"/>
    </source>
</evidence>
<evidence type="ECO:0000256" key="12">
    <source>
        <dbReference type="SAM" id="MobiDB-lite"/>
    </source>
</evidence>
<dbReference type="GO" id="GO:0005634">
    <property type="term" value="C:nucleus"/>
    <property type="evidence" value="ECO:0007669"/>
    <property type="project" value="UniProtKB-SubCell"/>
</dbReference>
<gene>
    <name evidence="13" type="primary">Parpbp</name>
    <name evidence="13" type="ORF">RHOROS_R04020</name>
</gene>
<feature type="region of interest" description="Disordered" evidence="12">
    <location>
        <begin position="539"/>
        <end position="577"/>
    </location>
</feature>
<dbReference type="GO" id="GO:0005737">
    <property type="term" value="C:cytoplasm"/>
    <property type="evidence" value="ECO:0007669"/>
    <property type="project" value="UniProtKB-SubCell"/>
</dbReference>
<organism evidence="13 14">
    <name type="scientific">Rhodinocichla rosea</name>
    <dbReference type="NCBI Taxonomy" id="58203"/>
    <lineage>
        <taxon>Eukaryota</taxon>
        <taxon>Metazoa</taxon>
        <taxon>Chordata</taxon>
        <taxon>Craniata</taxon>
        <taxon>Vertebrata</taxon>
        <taxon>Euteleostomi</taxon>
        <taxon>Archelosauria</taxon>
        <taxon>Archosauria</taxon>
        <taxon>Dinosauria</taxon>
        <taxon>Saurischia</taxon>
        <taxon>Theropoda</taxon>
        <taxon>Coelurosauria</taxon>
        <taxon>Aves</taxon>
        <taxon>Neognathae</taxon>
        <taxon>Neoaves</taxon>
        <taxon>Telluraves</taxon>
        <taxon>Australaves</taxon>
        <taxon>Passeriformes</taxon>
        <taxon>Thraupidae</taxon>
        <taxon>Rhodinocichla</taxon>
    </lineage>
</organism>
<keyword evidence="8" id="KW-0234">DNA repair</keyword>
<evidence type="ECO:0000256" key="5">
    <source>
        <dbReference type="ARBA" id="ARBA00022490"/>
    </source>
</evidence>
<reference evidence="13 14" key="1">
    <citation type="submission" date="2019-09" db="EMBL/GenBank/DDBJ databases">
        <title>Bird 10,000 Genomes (B10K) Project - Family phase.</title>
        <authorList>
            <person name="Zhang G."/>
        </authorList>
    </citation>
    <scope>NUCLEOTIDE SEQUENCE [LARGE SCALE GENOMIC DNA]</scope>
    <source>
        <strain evidence="13">B10K-CU-031-12</strain>
        <tissue evidence="13">Muscle</tissue>
    </source>
</reference>
<comment type="subcellular location">
    <subcellularLocation>
        <location evidence="2">Cytoplasm</location>
    </subcellularLocation>
    <subcellularLocation>
        <location evidence="1">Nucleus</location>
    </subcellularLocation>
</comment>
<feature type="non-terminal residue" evidence="13">
    <location>
        <position position="593"/>
    </location>
</feature>
<dbReference type="PANTHER" id="PTHR32121:SF0">
    <property type="entry name" value="PCNA-INTERACTING PARTNER"/>
    <property type="match status" value="1"/>
</dbReference>
<keyword evidence="6" id="KW-0227">DNA damage</keyword>
<accession>A0A7K8RRM7</accession>
<dbReference type="InterPro" id="IPR038932">
    <property type="entry name" value="PARPBP"/>
</dbReference>
<evidence type="ECO:0000256" key="6">
    <source>
        <dbReference type="ARBA" id="ARBA00022763"/>
    </source>
</evidence>
<evidence type="ECO:0000256" key="8">
    <source>
        <dbReference type="ARBA" id="ARBA00023204"/>
    </source>
</evidence>
<evidence type="ECO:0000256" key="3">
    <source>
        <dbReference type="ARBA" id="ARBA00009135"/>
    </source>
</evidence>
<keyword evidence="5" id="KW-0963">Cytoplasm</keyword>
<feature type="non-terminal residue" evidence="13">
    <location>
        <position position="1"/>
    </location>
</feature>
<dbReference type="GO" id="GO:0000785">
    <property type="term" value="C:chromatin"/>
    <property type="evidence" value="ECO:0007669"/>
    <property type="project" value="TreeGrafter"/>
</dbReference>
<dbReference type="FunFam" id="1.10.486.10:FF:000004">
    <property type="entry name" value="PCNA-interacting partner isoform X3"/>
    <property type="match status" value="1"/>
</dbReference>
<proteinExistence type="inferred from homology"/>
<dbReference type="GO" id="GO:0006281">
    <property type="term" value="P:DNA repair"/>
    <property type="evidence" value="ECO:0007669"/>
    <property type="project" value="UniProtKB-KW"/>
</dbReference>
<comment type="similarity">
    <text evidence="3">Belongs to the PARI family.</text>
</comment>
<comment type="caution">
    <text evidence="13">The sequence shown here is derived from an EMBL/GenBank/DDBJ whole genome shotgun (WGS) entry which is preliminary data.</text>
</comment>
<dbReference type="Proteomes" id="UP000574210">
    <property type="component" value="Unassembled WGS sequence"/>
</dbReference>
<keyword evidence="14" id="KW-1185">Reference proteome</keyword>
<sequence length="593" mass="66585">MVNFQQKILHLVKCFRRQWPLFSNSERTTVCGADCMLMALQLSMAEVNKQHNGDFTVSLSDVLETWNYLLHDKLRLYKNMKEPENYADVKKAYDSFLARSNMLDLIDIYQKCCSLGLLAEDESIYPVQLLEFISGVMNAQENNGSVLSTPTQINRQGQEHVKVTVLAKKSVCSYLSLLVNSKDDLALAHILNVPDRGLGREAFTNLKHASQERKMSIFLMATSFIRTIELGGRDSASSLYDPLRAHVKGLSNFVNFIDKLQEIVGEILNTRIAGGRILSTVKMHLIKGRSHGDPFCQAVEEAVQDLDLKIKNIIDSQQETSTASTTGVSPARVMGLLLFFSLFSFIRKQKSFACFKACCIVSRLTLKQLQGLSVVWFGNIAADLVLRRICGLRTLTNLGMLEVHCNFTVYRNPSKKKAKILICLSHKLIADWYLQMKQSSIKSQFACTYKNDLSEMSDQHSRAIPTSKHPVPKQHVKAGKPTEGPNSCLDVPGLGTISESVHQTRSYTEIGKLSCQPRNKNSENEQMDLNNDKIICDKESEPSLQKNTKRLKTSSSSKKELDSKIGGKRKQTKTASKNKLIAGQAKLTRFFQL</sequence>
<keyword evidence="7" id="KW-0238">DNA-binding</keyword>